<evidence type="ECO:0000256" key="1">
    <source>
        <dbReference type="ARBA" id="ARBA00006349"/>
    </source>
</evidence>
<gene>
    <name evidence="3" type="ORF">K458DRAFT_322946</name>
</gene>
<dbReference type="GO" id="GO:0003714">
    <property type="term" value="F:transcription corepressor activity"/>
    <property type="evidence" value="ECO:0007669"/>
    <property type="project" value="InterPro"/>
</dbReference>
<sequence>SALASTTDSSTELAQVVDDLLTQLNTKFSAVSSELLGKMDDMSKRLDSLEATIQGTGEKGAGGAK</sequence>
<dbReference type="AlphaFoldDB" id="A0A6G1IDH8"/>
<dbReference type="Proteomes" id="UP000799291">
    <property type="component" value="Unassembled WGS sequence"/>
</dbReference>
<evidence type="ECO:0000313" key="4">
    <source>
        <dbReference type="Proteomes" id="UP000799291"/>
    </source>
</evidence>
<feature type="coiled-coil region" evidence="2">
    <location>
        <begin position="32"/>
        <end position="59"/>
    </location>
</feature>
<accession>A0A6G1IDH8</accession>
<dbReference type="PANTHER" id="PTHR19424:SF0">
    <property type="entry name" value="HEAT SHOCK FACTOR BINDING PROTEIN 1"/>
    <property type="match status" value="1"/>
</dbReference>
<dbReference type="GO" id="GO:0070370">
    <property type="term" value="P:cellular heat acclimation"/>
    <property type="evidence" value="ECO:0007669"/>
    <property type="project" value="TreeGrafter"/>
</dbReference>
<feature type="non-terminal residue" evidence="3">
    <location>
        <position position="1"/>
    </location>
</feature>
<keyword evidence="4" id="KW-1185">Reference proteome</keyword>
<evidence type="ECO:0008006" key="5">
    <source>
        <dbReference type="Google" id="ProtNLM"/>
    </source>
</evidence>
<keyword evidence="2" id="KW-0175">Coiled coil</keyword>
<dbReference type="PANTHER" id="PTHR19424">
    <property type="entry name" value="HEAT SHOCK FACTOR BINDING PROTEIN 1"/>
    <property type="match status" value="1"/>
</dbReference>
<organism evidence="3 4">
    <name type="scientific">Lentithecium fluviatile CBS 122367</name>
    <dbReference type="NCBI Taxonomy" id="1168545"/>
    <lineage>
        <taxon>Eukaryota</taxon>
        <taxon>Fungi</taxon>
        <taxon>Dikarya</taxon>
        <taxon>Ascomycota</taxon>
        <taxon>Pezizomycotina</taxon>
        <taxon>Dothideomycetes</taxon>
        <taxon>Pleosporomycetidae</taxon>
        <taxon>Pleosporales</taxon>
        <taxon>Massarineae</taxon>
        <taxon>Lentitheciaceae</taxon>
        <taxon>Lentithecium</taxon>
    </lineage>
</organism>
<dbReference type="OrthoDB" id="4159489at2759"/>
<evidence type="ECO:0000256" key="2">
    <source>
        <dbReference type="SAM" id="Coils"/>
    </source>
</evidence>
<reference evidence="3" key="1">
    <citation type="journal article" date="2020" name="Stud. Mycol.">
        <title>101 Dothideomycetes genomes: a test case for predicting lifestyles and emergence of pathogens.</title>
        <authorList>
            <person name="Haridas S."/>
            <person name="Albert R."/>
            <person name="Binder M."/>
            <person name="Bloem J."/>
            <person name="Labutti K."/>
            <person name="Salamov A."/>
            <person name="Andreopoulos B."/>
            <person name="Baker S."/>
            <person name="Barry K."/>
            <person name="Bills G."/>
            <person name="Bluhm B."/>
            <person name="Cannon C."/>
            <person name="Castanera R."/>
            <person name="Culley D."/>
            <person name="Daum C."/>
            <person name="Ezra D."/>
            <person name="Gonzalez J."/>
            <person name="Henrissat B."/>
            <person name="Kuo A."/>
            <person name="Liang C."/>
            <person name="Lipzen A."/>
            <person name="Lutzoni F."/>
            <person name="Magnuson J."/>
            <person name="Mondo S."/>
            <person name="Nolan M."/>
            <person name="Ohm R."/>
            <person name="Pangilinan J."/>
            <person name="Park H.-J."/>
            <person name="Ramirez L."/>
            <person name="Alfaro M."/>
            <person name="Sun H."/>
            <person name="Tritt A."/>
            <person name="Yoshinaga Y."/>
            <person name="Zwiers L.-H."/>
            <person name="Turgeon B."/>
            <person name="Goodwin S."/>
            <person name="Spatafora J."/>
            <person name="Crous P."/>
            <person name="Grigoriev I."/>
        </authorList>
    </citation>
    <scope>NUCLEOTIDE SEQUENCE</scope>
    <source>
        <strain evidence="3">CBS 122367</strain>
    </source>
</reference>
<dbReference type="Pfam" id="PF06825">
    <property type="entry name" value="HSBP1"/>
    <property type="match status" value="1"/>
</dbReference>
<comment type="similarity">
    <text evidence="1">Belongs to the HSBP1 family.</text>
</comment>
<dbReference type="GO" id="GO:0005829">
    <property type="term" value="C:cytosol"/>
    <property type="evidence" value="ECO:0007669"/>
    <property type="project" value="TreeGrafter"/>
</dbReference>
<evidence type="ECO:0000313" key="3">
    <source>
        <dbReference type="EMBL" id="KAF2676033.1"/>
    </source>
</evidence>
<dbReference type="Gene3D" id="1.20.5.430">
    <property type="match status" value="1"/>
</dbReference>
<dbReference type="InterPro" id="IPR009643">
    <property type="entry name" value="HS1-bd"/>
</dbReference>
<dbReference type="EMBL" id="MU005641">
    <property type="protein sequence ID" value="KAF2676033.1"/>
    <property type="molecule type" value="Genomic_DNA"/>
</dbReference>
<proteinExistence type="inferred from homology"/>
<dbReference type="GO" id="GO:0005634">
    <property type="term" value="C:nucleus"/>
    <property type="evidence" value="ECO:0007669"/>
    <property type="project" value="TreeGrafter"/>
</dbReference>
<name>A0A6G1IDH8_9PLEO</name>
<protein>
    <recommendedName>
        <fullName evidence="5">Heat shock factor binding protein 1</fullName>
    </recommendedName>
</protein>